<dbReference type="InterPro" id="IPR000468">
    <property type="entry name" value="Barstar"/>
</dbReference>
<dbReference type="Gene3D" id="3.30.370.10">
    <property type="entry name" value="Barstar-like"/>
    <property type="match status" value="1"/>
</dbReference>
<protein>
    <submittedName>
        <fullName evidence="3">Barstar (Barnase inhibitor)</fullName>
    </submittedName>
</protein>
<accession>A0A011QD87</accession>
<evidence type="ECO:0000256" key="1">
    <source>
        <dbReference type="ARBA" id="ARBA00006845"/>
    </source>
</evidence>
<dbReference type="Proteomes" id="UP000022141">
    <property type="component" value="Unassembled WGS sequence"/>
</dbReference>
<evidence type="ECO:0000313" key="3">
    <source>
        <dbReference type="EMBL" id="EXI87015.1"/>
    </source>
</evidence>
<gene>
    <name evidence="3" type="ORF">AW11_02807</name>
</gene>
<dbReference type="PATRIC" id="fig|1454004.3.peg.2903"/>
<reference evidence="3" key="1">
    <citation type="submission" date="2014-02" db="EMBL/GenBank/DDBJ databases">
        <title>Expanding our view of genomic diversity in Candidatus Accumulibacter clades.</title>
        <authorList>
            <person name="Skennerton C.T."/>
            <person name="Barr J.J."/>
            <person name="Slater F.R."/>
            <person name="Bond P.L."/>
            <person name="Tyson G.W."/>
        </authorList>
    </citation>
    <scope>NUCLEOTIDE SEQUENCE [LARGE SCALE GENOMIC DNA]</scope>
</reference>
<name>A0A011QD87_ACCRE</name>
<dbReference type="STRING" id="1454004.AW11_02807"/>
<evidence type="ECO:0000259" key="2">
    <source>
        <dbReference type="Pfam" id="PF01337"/>
    </source>
</evidence>
<dbReference type="EMBL" id="JEMY01000038">
    <property type="protein sequence ID" value="EXI87015.1"/>
    <property type="molecule type" value="Genomic_DNA"/>
</dbReference>
<organism evidence="3 4">
    <name type="scientific">Accumulibacter regalis</name>
    <dbReference type="NCBI Taxonomy" id="522306"/>
    <lineage>
        <taxon>Bacteria</taxon>
        <taxon>Pseudomonadati</taxon>
        <taxon>Pseudomonadota</taxon>
        <taxon>Betaproteobacteria</taxon>
        <taxon>Candidatus Accumulibacter</taxon>
    </lineage>
</organism>
<dbReference type="AlphaFoldDB" id="A0A011QD87"/>
<comment type="caution">
    <text evidence="3">The sequence shown here is derived from an EMBL/GenBank/DDBJ whole genome shotgun (WGS) entry which is preliminary data.</text>
</comment>
<evidence type="ECO:0000313" key="4">
    <source>
        <dbReference type="Proteomes" id="UP000022141"/>
    </source>
</evidence>
<sequence length="147" mass="16431">MTQKDLQALLEDSRQAGIYRLPHGDRRALRDAAEAAGFACFEADLGDSDQIHGVLTRLGRQLGFPEWYGGNFDALKDCLSDISWREECGYLLILSRAEALQFANANAFRTLNEVFAAAIDEWRSQGVPMWVFYDLEADGLATLPTLE</sequence>
<feature type="domain" description="Barstar (barnase inhibitor)" evidence="2">
    <location>
        <begin position="40"/>
        <end position="133"/>
    </location>
</feature>
<proteinExistence type="inferred from homology"/>
<keyword evidence="4" id="KW-1185">Reference proteome</keyword>
<dbReference type="eggNOG" id="COG2732">
    <property type="taxonomic scope" value="Bacteria"/>
</dbReference>
<dbReference type="Pfam" id="PF01337">
    <property type="entry name" value="Barstar"/>
    <property type="match status" value="1"/>
</dbReference>
<comment type="similarity">
    <text evidence="1">Belongs to the barstar family.</text>
</comment>
<dbReference type="InterPro" id="IPR035905">
    <property type="entry name" value="Barstar-like_sf"/>
</dbReference>
<dbReference type="SUPFAM" id="SSF52038">
    <property type="entry name" value="Barstar-related"/>
    <property type="match status" value="1"/>
</dbReference>